<proteinExistence type="predicted"/>
<dbReference type="GO" id="GO:0030473">
    <property type="term" value="P:nuclear migration along microtubule"/>
    <property type="evidence" value="ECO:0007669"/>
    <property type="project" value="TreeGrafter"/>
</dbReference>
<accession>A0A9P5NRQ9</accession>
<feature type="compositionally biased region" description="Polar residues" evidence="4">
    <location>
        <begin position="554"/>
        <end position="568"/>
    </location>
</feature>
<dbReference type="InterPro" id="IPR036534">
    <property type="entry name" value="GAR_dom_sf"/>
</dbReference>
<dbReference type="Proteomes" id="UP000724874">
    <property type="component" value="Unassembled WGS sequence"/>
</dbReference>
<dbReference type="GO" id="GO:0051293">
    <property type="term" value="P:establishment of spindle localization"/>
    <property type="evidence" value="ECO:0007669"/>
    <property type="project" value="TreeGrafter"/>
</dbReference>
<comment type="subcellular location">
    <subcellularLocation>
        <location evidence="1">Cytoplasm</location>
        <location evidence="1">Cytoskeleton</location>
    </subcellularLocation>
</comment>
<dbReference type="GO" id="GO:0008017">
    <property type="term" value="F:microtubule binding"/>
    <property type="evidence" value="ECO:0007669"/>
    <property type="project" value="InterPro"/>
</dbReference>
<dbReference type="AlphaFoldDB" id="A0A9P5NRQ9"/>
<feature type="region of interest" description="Disordered" evidence="4">
    <location>
        <begin position="252"/>
        <end position="297"/>
    </location>
</feature>
<dbReference type="PROSITE" id="PS51460">
    <property type="entry name" value="GAR"/>
    <property type="match status" value="1"/>
</dbReference>
<protein>
    <recommendedName>
        <fullName evidence="5">GAR domain-containing protein</fullName>
    </recommendedName>
</protein>
<dbReference type="GO" id="GO:0005938">
    <property type="term" value="C:cell cortex"/>
    <property type="evidence" value="ECO:0007669"/>
    <property type="project" value="TreeGrafter"/>
</dbReference>
<dbReference type="InterPro" id="IPR013889">
    <property type="entry name" value="Karyogamy_KAR9"/>
</dbReference>
<comment type="caution">
    <text evidence="6">The sequence shown here is derived from an EMBL/GenBank/DDBJ whole genome shotgun (WGS) entry which is preliminary data.</text>
</comment>
<evidence type="ECO:0000256" key="1">
    <source>
        <dbReference type="ARBA" id="ARBA00004245"/>
    </source>
</evidence>
<keyword evidence="7" id="KW-1185">Reference proteome</keyword>
<feature type="region of interest" description="Disordered" evidence="4">
    <location>
        <begin position="636"/>
        <end position="683"/>
    </location>
</feature>
<evidence type="ECO:0000256" key="4">
    <source>
        <dbReference type="SAM" id="MobiDB-lite"/>
    </source>
</evidence>
<feature type="compositionally biased region" description="Polar residues" evidence="4">
    <location>
        <begin position="263"/>
        <end position="272"/>
    </location>
</feature>
<dbReference type="Pfam" id="PF08580">
    <property type="entry name" value="KAR9"/>
    <property type="match status" value="1"/>
</dbReference>
<sequence>MTEISYAISDIQTRIFEIQELRHRSHSDSTDAGTTGTIDQALMNLDERLESVEKGMKTVNEALEPLLRTTSTPVVSEDGTPSVNAALLRKHATLVSEWESVQDESDVLREELKEDKWLTVFRTVTDQADGMMSSLEKAVTRCQEFIWQVHRRGAVSDDFQSNAAFHSSRIDRPPITYEVFTTLLDSYEAKKKHYMPATSKVLSIIDKGVRDRVTKNGETLRRHAESAQRWKNVRERITRTDAEMENVRKIFLNEDGGSEHDSNTSGTPSTKNGYLATPPSGSRMSRVSSTSTSISGSISPFRKFARKITGNKSSPSAPSSVSPLAVNKKSAAPLPDPIVSTSASRRQRVSVFGIGGSSGAPKTPERPSHKHSQSYTPDSSPHGQRVEKSEFNSSSVSRATAPYKQRWNSSTKVEPEDRNSTIKVTPRRPPSSSGYYGHSEDIPPVPPIATPYRRSLSRASMASSRPWSPITSSNSTTHSSSQFHNQSVPPSSLRIPPRAQTPSRAFAPGLPATLRTRPKTPSNIPAPRSLRSISGPSGAKSVGGWDDEDGVFNRSHSPAFSTSAFSNTSPGSHPPRPPSRSMIPVPSVHLHTPSRPSSSMSNFSRSESPTMRSFRASALRAQTPEHALRARAQQVSVFQGSVSRPRGSMNKLPPSSFRDGSTSRAPSRPGSRAGAYTPSMDQLPMHEYVPSNNLDPLDMEVASVVNSIAHGLLIERVDPPLRKSQIPKEGEEIKAQYAFSNALSRKIVTCRLTTLMRSGRTGGDAITKKVMCRVGGGWQDLSHYVLNRQAGLS</sequence>
<feature type="compositionally biased region" description="Low complexity" evidence="4">
    <location>
        <begin position="472"/>
        <end position="487"/>
    </location>
</feature>
<feature type="region of interest" description="Disordered" evidence="4">
    <location>
        <begin position="309"/>
        <end position="612"/>
    </location>
</feature>
<keyword evidence="2" id="KW-0963">Cytoplasm</keyword>
<name>A0A9P5NRQ9_GYMJU</name>
<gene>
    <name evidence="6" type="ORF">CPB84DRAFT_1675876</name>
</gene>
<dbReference type="PANTHER" id="PTHR37271:SF1">
    <property type="entry name" value="KARYOGAMY PROTEIN KAR9"/>
    <property type="match status" value="1"/>
</dbReference>
<evidence type="ECO:0000313" key="7">
    <source>
        <dbReference type="Proteomes" id="UP000724874"/>
    </source>
</evidence>
<dbReference type="SUPFAM" id="SSF143575">
    <property type="entry name" value="GAS2 domain-like"/>
    <property type="match status" value="1"/>
</dbReference>
<feature type="compositionally biased region" description="Low complexity" evidence="4">
    <location>
        <begin position="280"/>
        <end position="297"/>
    </location>
</feature>
<feature type="compositionally biased region" description="Low complexity" evidence="4">
    <location>
        <begin position="579"/>
        <end position="609"/>
    </location>
</feature>
<reference evidence="6" key="1">
    <citation type="submission" date="2020-11" db="EMBL/GenBank/DDBJ databases">
        <authorList>
            <consortium name="DOE Joint Genome Institute"/>
            <person name="Ahrendt S."/>
            <person name="Riley R."/>
            <person name="Andreopoulos W."/>
            <person name="LaButti K."/>
            <person name="Pangilinan J."/>
            <person name="Ruiz-duenas F.J."/>
            <person name="Barrasa J.M."/>
            <person name="Sanchez-Garcia M."/>
            <person name="Camarero S."/>
            <person name="Miyauchi S."/>
            <person name="Serrano A."/>
            <person name="Linde D."/>
            <person name="Babiker R."/>
            <person name="Drula E."/>
            <person name="Ayuso-Fernandez I."/>
            <person name="Pacheco R."/>
            <person name="Padilla G."/>
            <person name="Ferreira P."/>
            <person name="Barriuso J."/>
            <person name="Kellner H."/>
            <person name="Castanera R."/>
            <person name="Alfaro M."/>
            <person name="Ramirez L."/>
            <person name="Pisabarro A.G."/>
            <person name="Kuo A."/>
            <person name="Tritt A."/>
            <person name="Lipzen A."/>
            <person name="He G."/>
            <person name="Yan M."/>
            <person name="Ng V."/>
            <person name="Cullen D."/>
            <person name="Martin F."/>
            <person name="Rosso M.-N."/>
            <person name="Henrissat B."/>
            <person name="Hibbett D."/>
            <person name="Martinez A.T."/>
            <person name="Grigoriev I.V."/>
        </authorList>
    </citation>
    <scope>NUCLEOTIDE SEQUENCE</scope>
    <source>
        <strain evidence="6">AH 44721</strain>
    </source>
</reference>
<dbReference type="OrthoDB" id="5559380at2759"/>
<feature type="compositionally biased region" description="Low complexity" evidence="4">
    <location>
        <begin position="453"/>
        <end position="465"/>
    </location>
</feature>
<feature type="compositionally biased region" description="Polar residues" evidence="4">
    <location>
        <begin position="373"/>
        <end position="382"/>
    </location>
</feature>
<dbReference type="Pfam" id="PF02187">
    <property type="entry name" value="GAS2"/>
    <property type="match status" value="1"/>
</dbReference>
<keyword evidence="3" id="KW-0206">Cytoskeleton</keyword>
<evidence type="ECO:0000256" key="3">
    <source>
        <dbReference type="ARBA" id="ARBA00023212"/>
    </source>
</evidence>
<feature type="compositionally biased region" description="Low complexity" evidence="4">
    <location>
        <begin position="313"/>
        <end position="323"/>
    </location>
</feature>
<dbReference type="GO" id="GO:0005816">
    <property type="term" value="C:spindle pole body"/>
    <property type="evidence" value="ECO:0007669"/>
    <property type="project" value="TreeGrafter"/>
</dbReference>
<organism evidence="6 7">
    <name type="scientific">Gymnopilus junonius</name>
    <name type="common">Spectacular rustgill mushroom</name>
    <name type="synonym">Gymnopilus spectabilis subsp. junonius</name>
    <dbReference type="NCBI Taxonomy" id="109634"/>
    <lineage>
        <taxon>Eukaryota</taxon>
        <taxon>Fungi</taxon>
        <taxon>Dikarya</taxon>
        <taxon>Basidiomycota</taxon>
        <taxon>Agaricomycotina</taxon>
        <taxon>Agaricomycetes</taxon>
        <taxon>Agaricomycetidae</taxon>
        <taxon>Agaricales</taxon>
        <taxon>Agaricineae</taxon>
        <taxon>Hymenogastraceae</taxon>
        <taxon>Gymnopilus</taxon>
    </lineage>
</organism>
<feature type="compositionally biased region" description="Basic and acidic residues" evidence="4">
    <location>
        <begin position="252"/>
        <end position="262"/>
    </location>
</feature>
<dbReference type="GO" id="GO:0043332">
    <property type="term" value="C:mating projection tip"/>
    <property type="evidence" value="ECO:0007669"/>
    <property type="project" value="TreeGrafter"/>
</dbReference>
<evidence type="ECO:0000259" key="5">
    <source>
        <dbReference type="PROSITE" id="PS51460"/>
    </source>
</evidence>
<dbReference type="EMBL" id="JADNYJ010000019">
    <property type="protein sequence ID" value="KAF8906277.1"/>
    <property type="molecule type" value="Genomic_DNA"/>
</dbReference>
<dbReference type="PANTHER" id="PTHR37271">
    <property type="entry name" value="KARYOGAMY PROTEIN KAR9"/>
    <property type="match status" value="1"/>
</dbReference>
<dbReference type="InterPro" id="IPR003108">
    <property type="entry name" value="GAR_dom"/>
</dbReference>
<evidence type="ECO:0000313" key="6">
    <source>
        <dbReference type="EMBL" id="KAF8906277.1"/>
    </source>
</evidence>
<feature type="domain" description="GAR" evidence="5">
    <location>
        <begin position="692"/>
        <end position="792"/>
    </location>
</feature>
<evidence type="ECO:0000256" key="2">
    <source>
        <dbReference type="ARBA" id="ARBA00022490"/>
    </source>
</evidence>